<evidence type="ECO:0000256" key="5">
    <source>
        <dbReference type="ARBA" id="ARBA00023002"/>
    </source>
</evidence>
<dbReference type="InterPro" id="IPR036291">
    <property type="entry name" value="NAD(P)-bd_dom_sf"/>
</dbReference>
<feature type="domain" description="1-deoxy-D-xylulose 5-phosphate reductoisomerase C-terminal" evidence="11">
    <location>
        <begin position="138"/>
        <end position="221"/>
    </location>
</feature>
<evidence type="ECO:0000256" key="3">
    <source>
        <dbReference type="ARBA" id="ARBA00022723"/>
    </source>
</evidence>
<comment type="caution">
    <text evidence="9">Lacks conserved residue(s) required for the propagation of feature annotation.</text>
</comment>
<dbReference type="PANTHER" id="PTHR30525">
    <property type="entry name" value="1-DEOXY-D-XYLULOSE 5-PHOSPHATE REDUCTOISOMERASE"/>
    <property type="match status" value="1"/>
</dbReference>
<proteinExistence type="inferred from homology"/>
<dbReference type="InterPro" id="IPR003821">
    <property type="entry name" value="DXP_reductoisomerase"/>
</dbReference>
<feature type="binding site" evidence="9">
    <location>
        <position position="14"/>
    </location>
    <ligand>
        <name>NADPH</name>
        <dbReference type="ChEBI" id="CHEBI:57783"/>
    </ligand>
</feature>
<feature type="binding site" evidence="9">
    <location>
        <position position="142"/>
    </location>
    <ligand>
        <name>Mn(2+)</name>
        <dbReference type="ChEBI" id="CHEBI:29035"/>
    </ligand>
</feature>
<reference evidence="13" key="2">
    <citation type="journal article" date="2021" name="PeerJ">
        <title>Extensive microbial diversity within the chicken gut microbiome revealed by metagenomics and culture.</title>
        <authorList>
            <person name="Gilroy R."/>
            <person name="Ravi A."/>
            <person name="Getino M."/>
            <person name="Pursley I."/>
            <person name="Horton D.L."/>
            <person name="Alikhan N.F."/>
            <person name="Baker D."/>
            <person name="Gharbi K."/>
            <person name="Hall N."/>
            <person name="Watson M."/>
            <person name="Adriaenssens E.M."/>
            <person name="Foster-Nyarko E."/>
            <person name="Jarju S."/>
            <person name="Secka A."/>
            <person name="Antonio M."/>
            <person name="Oren A."/>
            <person name="Chaudhuri R.R."/>
            <person name="La Ragione R."/>
            <person name="Hildebrand F."/>
            <person name="Pallen M.J."/>
        </authorList>
    </citation>
    <scope>NUCLEOTIDE SEQUENCE</scope>
    <source>
        <strain evidence="13">18911</strain>
    </source>
</reference>
<dbReference type="Pfam" id="PF13288">
    <property type="entry name" value="DXPR_C"/>
    <property type="match status" value="1"/>
</dbReference>
<comment type="similarity">
    <text evidence="2 9">Belongs to the DXR family.</text>
</comment>
<accession>A0A9D1MHL8</accession>
<feature type="binding site" evidence="9">
    <location>
        <position position="116"/>
    </location>
    <ligand>
        <name>NADPH</name>
        <dbReference type="ChEBI" id="CHEBI:57783"/>
    </ligand>
</feature>
<evidence type="ECO:0000256" key="7">
    <source>
        <dbReference type="ARBA" id="ARBA00023229"/>
    </source>
</evidence>
<feature type="binding site" evidence="9">
    <location>
        <position position="40"/>
    </location>
    <ligand>
        <name>NADPH</name>
        <dbReference type="ChEBI" id="CHEBI:57783"/>
    </ligand>
</feature>
<evidence type="ECO:0000313" key="13">
    <source>
        <dbReference type="EMBL" id="HIU60198.1"/>
    </source>
</evidence>
<feature type="binding site" evidence="9">
    <location>
        <position position="209"/>
    </location>
    <ligand>
        <name>1-deoxy-D-xylulose 5-phosphate</name>
        <dbReference type="ChEBI" id="CHEBI:57792"/>
    </ligand>
</feature>
<comment type="function">
    <text evidence="9">Catalyzes the NADPH-dependent rearrangement and reduction of 1-deoxy-D-xylulose-5-phosphate (DXP) to 2-C-methyl-D-erythritol 4-phosphate (MEP).</text>
</comment>
<gene>
    <name evidence="9" type="primary">dxr</name>
    <name evidence="13" type="ORF">IAB05_02265</name>
</gene>
<feature type="binding site" evidence="9">
    <location>
        <position position="11"/>
    </location>
    <ligand>
        <name>NADPH</name>
        <dbReference type="ChEBI" id="CHEBI:57783"/>
    </ligand>
</feature>
<keyword evidence="3 9" id="KW-0479">Metal-binding</keyword>
<feature type="binding site" evidence="9">
    <location>
        <position position="118"/>
    </location>
    <ligand>
        <name>NADPH</name>
        <dbReference type="ChEBI" id="CHEBI:57783"/>
    </ligand>
</feature>
<sequence length="380" mass="40707">MSINVAVLGATGSIGRQTLEVLSAMKEYGVRPVLLACAYNSAELIKKYGDRRDITVISDRGSGIAAAAKEYVGTDLLNRAETYAGIDVVINGIGGLSGVGPTIAALKAGCKLLTANKESVVAFGKHITALKAETRGIITPLDSEHSAIFQCLLGEDTDSVSKLILTASGGALRDKKREEIAETKAADCLKHPNWSMGVKVTIDSATLMNKGLELIEARNLFGINEVDIKIHRQSVVHGAAAFKDGSLKIYASKPDMRIPIAYALSMPKRYKLPFSEEIGLEAVNGFTYTEPDTDRFPCLKLAKVAADYGTDRAGAVLTAADEAAVNAYLRDEIDFYGVSELIEKALERFATGPEIADVYQLHSITDEVKEYILESIGGGN</sequence>
<dbReference type="HAMAP" id="MF_00183">
    <property type="entry name" value="DXP_reductoisom"/>
    <property type="match status" value="1"/>
</dbReference>
<comment type="caution">
    <text evidence="13">The sequence shown here is derived from an EMBL/GenBank/DDBJ whole genome shotgun (WGS) entry which is preliminary data.</text>
</comment>
<dbReference type="GO" id="GO:0030145">
    <property type="term" value="F:manganese ion binding"/>
    <property type="evidence" value="ECO:0007669"/>
    <property type="project" value="TreeGrafter"/>
</dbReference>
<feature type="binding site" evidence="9">
    <location>
        <position position="38"/>
    </location>
    <ligand>
        <name>NADPH</name>
        <dbReference type="ChEBI" id="CHEBI:57783"/>
    </ligand>
</feature>
<feature type="binding site" evidence="9">
    <location>
        <position position="204"/>
    </location>
    <ligand>
        <name>1-deoxy-D-xylulose 5-phosphate</name>
        <dbReference type="ChEBI" id="CHEBI:57792"/>
    </ligand>
</feature>
<feature type="binding site" evidence="9">
    <location>
        <position position="12"/>
    </location>
    <ligand>
        <name>NADPH</name>
        <dbReference type="ChEBI" id="CHEBI:57783"/>
    </ligand>
</feature>
<evidence type="ECO:0000256" key="6">
    <source>
        <dbReference type="ARBA" id="ARBA00023211"/>
    </source>
</evidence>
<dbReference type="PIRSF" id="PIRSF006205">
    <property type="entry name" value="Dxp_reductismrs"/>
    <property type="match status" value="1"/>
</dbReference>
<feature type="binding site" evidence="9">
    <location>
        <position position="168"/>
    </location>
    <ligand>
        <name>1-deoxy-D-xylulose 5-phosphate</name>
        <dbReference type="ChEBI" id="CHEBI:57792"/>
    </ligand>
</feature>
<dbReference type="EC" id="1.1.1.267" evidence="9"/>
<dbReference type="Pfam" id="PF02670">
    <property type="entry name" value="DXP_reductoisom"/>
    <property type="match status" value="1"/>
</dbReference>
<feature type="domain" description="DXP reductoisomerase C-terminal" evidence="12">
    <location>
        <begin position="252"/>
        <end position="362"/>
    </location>
</feature>
<feature type="binding site" evidence="9">
    <location>
        <position position="197"/>
    </location>
    <ligand>
        <name>NADPH</name>
        <dbReference type="ChEBI" id="CHEBI:57783"/>
    </ligand>
</feature>
<evidence type="ECO:0000259" key="10">
    <source>
        <dbReference type="Pfam" id="PF02670"/>
    </source>
</evidence>
<dbReference type="GO" id="GO:0051484">
    <property type="term" value="P:isopentenyl diphosphate biosynthetic process, methylerythritol 4-phosphate pathway involved in terpenoid biosynthetic process"/>
    <property type="evidence" value="ECO:0007669"/>
    <property type="project" value="TreeGrafter"/>
</dbReference>
<dbReference type="EMBL" id="DVNF01000070">
    <property type="protein sequence ID" value="HIU60198.1"/>
    <property type="molecule type" value="Genomic_DNA"/>
</dbReference>
<feature type="binding site" evidence="9">
    <location>
        <position position="213"/>
    </location>
    <ligand>
        <name>Mn(2+)</name>
        <dbReference type="ChEBI" id="CHEBI:29035"/>
    </ligand>
</feature>
<feature type="binding site" evidence="9">
    <location>
        <position position="117"/>
    </location>
    <ligand>
        <name>1-deoxy-D-xylulose 5-phosphate</name>
        <dbReference type="ChEBI" id="CHEBI:57792"/>
    </ligand>
</feature>
<evidence type="ECO:0000256" key="8">
    <source>
        <dbReference type="ARBA" id="ARBA00048543"/>
    </source>
</evidence>
<dbReference type="InterPro" id="IPR013644">
    <property type="entry name" value="DXP_reductoisomerase_C"/>
</dbReference>
<dbReference type="Pfam" id="PF08436">
    <property type="entry name" value="DXP_redisom_C"/>
    <property type="match status" value="1"/>
</dbReference>
<dbReference type="Gene3D" id="3.40.50.720">
    <property type="entry name" value="NAD(P)-binding Rossmann-like Domain"/>
    <property type="match status" value="1"/>
</dbReference>
<evidence type="ECO:0000256" key="2">
    <source>
        <dbReference type="ARBA" id="ARBA00006825"/>
    </source>
</evidence>
<feature type="binding site" evidence="9">
    <location>
        <position position="213"/>
    </location>
    <ligand>
        <name>1-deoxy-D-xylulose 5-phosphate</name>
        <dbReference type="ChEBI" id="CHEBI:57792"/>
    </ligand>
</feature>
<feature type="domain" description="1-deoxy-D-xylulose 5-phosphate reductoisomerase N-terminal" evidence="10">
    <location>
        <begin position="5"/>
        <end position="124"/>
    </location>
</feature>
<dbReference type="Gene3D" id="1.10.1740.10">
    <property type="match status" value="1"/>
</dbReference>
<feature type="binding site" evidence="9">
    <location>
        <position position="143"/>
    </location>
    <ligand>
        <name>1-deoxy-D-xylulose 5-phosphate</name>
        <dbReference type="ChEBI" id="CHEBI:57792"/>
    </ligand>
</feature>
<feature type="binding site" evidence="9">
    <location>
        <position position="210"/>
    </location>
    <ligand>
        <name>1-deoxy-D-xylulose 5-phosphate</name>
        <dbReference type="ChEBI" id="CHEBI:57792"/>
    </ligand>
</feature>
<dbReference type="GO" id="GO:0070402">
    <property type="term" value="F:NADPH binding"/>
    <property type="evidence" value="ECO:0007669"/>
    <property type="project" value="InterPro"/>
</dbReference>
<dbReference type="InterPro" id="IPR026877">
    <property type="entry name" value="DXPR_C"/>
</dbReference>
<feature type="binding site" evidence="9">
    <location>
        <position position="13"/>
    </location>
    <ligand>
        <name>NADPH</name>
        <dbReference type="ChEBI" id="CHEBI:57783"/>
    </ligand>
</feature>
<dbReference type="Proteomes" id="UP000824094">
    <property type="component" value="Unassembled WGS sequence"/>
</dbReference>
<evidence type="ECO:0000313" key="14">
    <source>
        <dbReference type="Proteomes" id="UP000824094"/>
    </source>
</evidence>
<dbReference type="SUPFAM" id="SSF55347">
    <property type="entry name" value="Glyceraldehyde-3-phosphate dehydrogenase-like, C-terminal domain"/>
    <property type="match status" value="1"/>
</dbReference>
<evidence type="ECO:0000256" key="1">
    <source>
        <dbReference type="ARBA" id="ARBA00005094"/>
    </source>
</evidence>
<evidence type="ECO:0000259" key="11">
    <source>
        <dbReference type="Pfam" id="PF08436"/>
    </source>
</evidence>
<dbReference type="AlphaFoldDB" id="A0A9D1MHL8"/>
<feature type="binding site" evidence="9">
    <location>
        <position position="144"/>
    </location>
    <ligand>
        <name>1-deoxy-D-xylulose 5-phosphate</name>
        <dbReference type="ChEBI" id="CHEBI:57792"/>
    </ligand>
</feature>
<keyword evidence="6 9" id="KW-0464">Manganese</keyword>
<dbReference type="InterPro" id="IPR013512">
    <property type="entry name" value="DXP_reductoisomerase_N"/>
</dbReference>
<feature type="binding site" evidence="9">
    <location>
        <position position="144"/>
    </location>
    <ligand>
        <name>Mn(2+)</name>
        <dbReference type="ChEBI" id="CHEBI:29035"/>
    </ligand>
</feature>
<organism evidence="13 14">
    <name type="scientific">Candidatus Stercoripulliclostridium merdigallinarum</name>
    <dbReference type="NCBI Taxonomy" id="2840951"/>
    <lineage>
        <taxon>Bacteria</taxon>
        <taxon>Bacillati</taxon>
        <taxon>Bacillota</taxon>
        <taxon>Clostridia</taxon>
        <taxon>Eubacteriales</taxon>
        <taxon>Candidatus Stercoripulliclostridium</taxon>
    </lineage>
</organism>
<comment type="cofactor">
    <cofactor evidence="9">
        <name>Mg(2+)</name>
        <dbReference type="ChEBI" id="CHEBI:18420"/>
    </cofactor>
    <cofactor evidence="9">
        <name>Mn(2+)</name>
        <dbReference type="ChEBI" id="CHEBI:29035"/>
    </cofactor>
</comment>
<dbReference type="GO" id="GO:0030604">
    <property type="term" value="F:1-deoxy-D-xylulose-5-phosphate reductoisomerase activity"/>
    <property type="evidence" value="ECO:0007669"/>
    <property type="project" value="UniProtKB-UniRule"/>
</dbReference>
<protein>
    <recommendedName>
        <fullName evidence="9">1-deoxy-D-xylulose 5-phosphate reductoisomerase</fullName>
        <shortName evidence="9">DXP reductoisomerase</shortName>
        <ecNumber evidence="9">1.1.1.267</ecNumber>
    </recommendedName>
    <alternativeName>
        <fullName evidence="9">1-deoxyxylulose-5-phosphate reductoisomerase</fullName>
    </alternativeName>
    <alternativeName>
        <fullName evidence="9">2-C-methyl-D-erythritol 4-phosphate synthase</fullName>
    </alternativeName>
</protein>
<comment type="pathway">
    <text evidence="1 9">Isoprenoid biosynthesis; isopentenyl diphosphate biosynthesis via DXP pathway; isopentenyl diphosphate from 1-deoxy-D-xylulose 5-phosphate: step 1/6.</text>
</comment>
<dbReference type="InterPro" id="IPR036169">
    <property type="entry name" value="DXPR_C_sf"/>
</dbReference>
<comment type="catalytic activity">
    <reaction evidence="8">
        <text>2-C-methyl-D-erythritol 4-phosphate + NADP(+) = 1-deoxy-D-xylulose 5-phosphate + NADPH + H(+)</text>
        <dbReference type="Rhea" id="RHEA:13717"/>
        <dbReference type="ChEBI" id="CHEBI:15378"/>
        <dbReference type="ChEBI" id="CHEBI:57783"/>
        <dbReference type="ChEBI" id="CHEBI:57792"/>
        <dbReference type="ChEBI" id="CHEBI:58262"/>
        <dbReference type="ChEBI" id="CHEBI:58349"/>
        <dbReference type="EC" id="1.1.1.267"/>
    </reaction>
    <physiologicalReaction direction="right-to-left" evidence="8">
        <dbReference type="Rhea" id="RHEA:13719"/>
    </physiologicalReaction>
</comment>
<keyword evidence="7 9" id="KW-0414">Isoprene biosynthesis</keyword>
<feature type="binding site" evidence="9">
    <location>
        <position position="191"/>
    </location>
    <ligand>
        <name>1-deoxy-D-xylulose 5-phosphate</name>
        <dbReference type="ChEBI" id="CHEBI:57792"/>
    </ligand>
</feature>
<keyword evidence="4 9" id="KW-0521">NADP</keyword>
<dbReference type="PANTHER" id="PTHR30525:SF0">
    <property type="entry name" value="1-DEOXY-D-XYLULOSE 5-PHOSPHATE REDUCTOISOMERASE, CHLOROPLASTIC"/>
    <property type="match status" value="1"/>
</dbReference>
<dbReference type="SUPFAM" id="SSF51735">
    <property type="entry name" value="NAD(P)-binding Rossmann-fold domains"/>
    <property type="match status" value="1"/>
</dbReference>
<reference evidence="13" key="1">
    <citation type="submission" date="2020-10" db="EMBL/GenBank/DDBJ databases">
        <authorList>
            <person name="Gilroy R."/>
        </authorList>
    </citation>
    <scope>NUCLEOTIDE SEQUENCE</scope>
    <source>
        <strain evidence="13">18911</strain>
    </source>
</reference>
<evidence type="ECO:0000256" key="4">
    <source>
        <dbReference type="ARBA" id="ARBA00022857"/>
    </source>
</evidence>
<keyword evidence="9" id="KW-0460">Magnesium</keyword>
<dbReference type="SUPFAM" id="SSF69055">
    <property type="entry name" value="1-deoxy-D-xylulose-5-phosphate reductoisomerase, C-terminal domain"/>
    <property type="match status" value="1"/>
</dbReference>
<evidence type="ECO:0000259" key="12">
    <source>
        <dbReference type="Pfam" id="PF13288"/>
    </source>
</evidence>
<name>A0A9D1MHL8_9FIRM</name>
<evidence type="ECO:0000256" key="9">
    <source>
        <dbReference type="HAMAP-Rule" id="MF_00183"/>
    </source>
</evidence>
<keyword evidence="5 9" id="KW-0560">Oxidoreductase</keyword>